<dbReference type="KEGG" id="dsu:Dsui_2825"/>
<dbReference type="EMBL" id="CP003153">
    <property type="protein sequence ID" value="AEV27164.1"/>
    <property type="molecule type" value="Genomic_DNA"/>
</dbReference>
<accession>G8QFQ1</accession>
<dbReference type="Proteomes" id="UP000005633">
    <property type="component" value="Chromosome"/>
</dbReference>
<organism evidence="1 2">
    <name type="scientific">Azospira oryzae (strain ATCC BAA-33 / DSM 13638 / PS)</name>
    <name type="common">Dechlorosoma suillum</name>
    <dbReference type="NCBI Taxonomy" id="640081"/>
    <lineage>
        <taxon>Bacteria</taxon>
        <taxon>Pseudomonadati</taxon>
        <taxon>Pseudomonadota</taxon>
        <taxon>Betaproteobacteria</taxon>
        <taxon>Rhodocyclales</taxon>
        <taxon>Rhodocyclaceae</taxon>
        <taxon>Azospira</taxon>
    </lineage>
</organism>
<dbReference type="HOGENOM" id="CLU_283098_0_0_4"/>
<reference evidence="1 2" key="1">
    <citation type="journal article" date="2012" name="J. Bacteriol.">
        <title>Complete genome sequence of the anaerobic perchlorate-reducing bacterium Azospira suillum strain PS.</title>
        <authorList>
            <person name="Byrne-Bailey K.G."/>
            <person name="Coates J.D."/>
        </authorList>
    </citation>
    <scope>NUCLEOTIDE SEQUENCE [LARGE SCALE GENOMIC DNA]</scope>
    <source>
        <strain evidence="2">ATCC BAA-33 / DSM 13638 / PS</strain>
    </source>
</reference>
<protein>
    <submittedName>
        <fullName evidence="1">Uncharacterized protein</fullName>
    </submittedName>
</protein>
<name>G8QFQ1_AZOOP</name>
<dbReference type="AlphaFoldDB" id="G8QFQ1"/>
<evidence type="ECO:0000313" key="2">
    <source>
        <dbReference type="Proteomes" id="UP000005633"/>
    </source>
</evidence>
<proteinExistence type="predicted"/>
<sequence>MFRKHLADYGEEMLSQDKQLEPLVREALRIPADVPLLPTGAAKFYQCLMQLLPVYIVVRRAKNLLRGIGTHEGRHLVFALQINRTFPGQHYFNPGLDFALRELQAPISLEAFRDMHFYELNWMRACHQLGIRRMDEVDQLIKALSSHQIDGALVLALVDLEVIATVDALARLPKRSEWYYHDQELTRVDVRRFREVVQLLRDAGVVPHGITRLVNLDVKRFDPHQLATTLGLIGLIGPELSRLFETLGEQVMRVEPERWVFLNETLGVRSPADLERFKKLLDSGRKPSKEFSLALRAAGARVVDLEACQSLILSIGGREKAPAPITEMHLLLDAPHSFTFIQLAEADDYLLAERNLGAYLLVLIRHGFGDAQSVLAFQCCYKQLNADTLDRWLSIAGERAKGQAATVIADWILQAGRGGHVDSVDYLLQAGELHAFIDLKRALKLAPLGTSLLRYVREERGLKSLSVLLKWYYHDAPGIKDVRLWGELNAVSRVLLDDAFERKDFTLLEGNLDSVRKVIDRRIDGKLGHFPFSSDESVREAYRRSSHQMHEEISDEIAPKLRTLLTESDGVLLLSLLEHIESPLEVVREKLAQLTPELAKLRTGGGPVGQTLSDLEADLIAVVYRTTSSTVRNHWPHVIGREGDIAGLSTRAPYSMNWNRTAQQLDGQLDPRGLKAMQAALKFAKRFTARRADMREACRHLSPKRLHDDAADIWSLALHLGVLIAIAAEDSNVREWLDQGAETIERMAEAGPLVRQQVESLHKLFDVQLGDALDILEARFIEGLTEPEAAVLVSRLDKQAAAGALSARDGLKIGLLKARKKVLAVFLHWTTQQKKRFDPIDVEGDCDQLLAYVSKSPAAFFAKEAAGICTRANTAMWQERRNTHLLVFAPDQKRLVGMALLYFECVDTLDANRDTLIIRAINPMADALASYGVASIVDSYFDVAIRIALDNGLAAVAFPSPMGMHLMSNHQTLENDIRERFMKHAQSLSAWSIEKQSPHQLRPPRKVDATFYAYESGQTRVDELYVIWRRSSRIE</sequence>
<dbReference type="eggNOG" id="ENOG502ZB6E">
    <property type="taxonomic scope" value="Bacteria"/>
</dbReference>
<dbReference type="STRING" id="640081.Dsui_2825"/>
<evidence type="ECO:0000313" key="1">
    <source>
        <dbReference type="EMBL" id="AEV27164.1"/>
    </source>
</evidence>
<gene>
    <name evidence="1" type="ordered locus">Dsui_2825</name>
</gene>